<organism evidence="1 2">
    <name type="scientific">Dibothriocephalus latus</name>
    <name type="common">Fish tapeworm</name>
    <name type="synonym">Diphyllobothrium latum</name>
    <dbReference type="NCBI Taxonomy" id="60516"/>
    <lineage>
        <taxon>Eukaryota</taxon>
        <taxon>Metazoa</taxon>
        <taxon>Spiralia</taxon>
        <taxon>Lophotrochozoa</taxon>
        <taxon>Platyhelminthes</taxon>
        <taxon>Cestoda</taxon>
        <taxon>Eucestoda</taxon>
        <taxon>Diphyllobothriidea</taxon>
        <taxon>Diphyllobothriidae</taxon>
        <taxon>Dibothriocephalus</taxon>
    </lineage>
</organism>
<dbReference type="EMBL" id="UYRU01053641">
    <property type="protein sequence ID" value="VDN12337.1"/>
    <property type="molecule type" value="Genomic_DNA"/>
</dbReference>
<evidence type="ECO:0000313" key="2">
    <source>
        <dbReference type="Proteomes" id="UP000281553"/>
    </source>
</evidence>
<name>A0A3P7LKS7_DIBLA</name>
<dbReference type="AlphaFoldDB" id="A0A3P7LKS7"/>
<proteinExistence type="predicted"/>
<accession>A0A3P7LKS7</accession>
<evidence type="ECO:0000313" key="1">
    <source>
        <dbReference type="EMBL" id="VDN12337.1"/>
    </source>
</evidence>
<reference evidence="1 2" key="1">
    <citation type="submission" date="2018-11" db="EMBL/GenBank/DDBJ databases">
        <authorList>
            <consortium name="Pathogen Informatics"/>
        </authorList>
    </citation>
    <scope>NUCLEOTIDE SEQUENCE [LARGE SCALE GENOMIC DNA]</scope>
</reference>
<dbReference type="Proteomes" id="UP000281553">
    <property type="component" value="Unassembled WGS sequence"/>
</dbReference>
<protein>
    <submittedName>
        <fullName evidence="1">Uncharacterized protein</fullName>
    </submittedName>
</protein>
<keyword evidence="2" id="KW-1185">Reference proteome</keyword>
<sequence>MHLMSPSFTFSPSPLEDSLLLYNRIIRSGFLTLSSQLRGLEVDIDQSLSYNSLTSDNFSICARSVLDAILRSVSTK</sequence>
<gene>
    <name evidence="1" type="ORF">DILT_LOCUS8168</name>
</gene>